<reference evidence="6" key="1">
    <citation type="submission" date="2019-08" db="EMBL/GenBank/DDBJ databases">
        <authorList>
            <person name="Kucharzyk K."/>
            <person name="Murdoch R.W."/>
            <person name="Higgins S."/>
            <person name="Loffler F."/>
        </authorList>
    </citation>
    <scope>NUCLEOTIDE SEQUENCE</scope>
</reference>
<dbReference type="GO" id="GO:0045892">
    <property type="term" value="P:negative regulation of DNA-templated transcription"/>
    <property type="evidence" value="ECO:0007669"/>
    <property type="project" value="TreeGrafter"/>
</dbReference>
<dbReference type="PROSITE" id="PS50949">
    <property type="entry name" value="HTH_GNTR"/>
    <property type="match status" value="1"/>
</dbReference>
<dbReference type="InterPro" id="IPR036390">
    <property type="entry name" value="WH_DNA-bd_sf"/>
</dbReference>
<dbReference type="InterPro" id="IPR050679">
    <property type="entry name" value="Bact_HTH_transcr_reg"/>
</dbReference>
<evidence type="ECO:0000256" key="2">
    <source>
        <dbReference type="ARBA" id="ARBA00023015"/>
    </source>
</evidence>
<evidence type="ECO:0000256" key="1">
    <source>
        <dbReference type="ARBA" id="ARBA00022491"/>
    </source>
</evidence>
<dbReference type="PANTHER" id="PTHR44846">
    <property type="entry name" value="MANNOSYL-D-GLYCERATE TRANSPORT/METABOLISM SYSTEM REPRESSOR MNGR-RELATED"/>
    <property type="match status" value="1"/>
</dbReference>
<proteinExistence type="predicted"/>
<dbReference type="Pfam" id="PF07702">
    <property type="entry name" value="UTRA"/>
    <property type="match status" value="1"/>
</dbReference>
<keyword evidence="4" id="KW-0804">Transcription</keyword>
<evidence type="ECO:0000256" key="3">
    <source>
        <dbReference type="ARBA" id="ARBA00023125"/>
    </source>
</evidence>
<dbReference type="PANTHER" id="PTHR44846:SF5">
    <property type="entry name" value="HTH-TYPE TRANSCRIPTIONAL REGULATOR GMUR"/>
    <property type="match status" value="1"/>
</dbReference>
<dbReference type="GO" id="GO:0003677">
    <property type="term" value="F:DNA binding"/>
    <property type="evidence" value="ECO:0007669"/>
    <property type="project" value="UniProtKB-KW"/>
</dbReference>
<evidence type="ECO:0000256" key="4">
    <source>
        <dbReference type="ARBA" id="ARBA00023163"/>
    </source>
</evidence>
<dbReference type="Gene3D" id="1.10.10.10">
    <property type="entry name" value="Winged helix-like DNA-binding domain superfamily/Winged helix DNA-binding domain"/>
    <property type="match status" value="1"/>
</dbReference>
<accession>A0A644W493</accession>
<feature type="domain" description="HTH gntR-type" evidence="5">
    <location>
        <begin position="1"/>
        <end position="70"/>
    </location>
</feature>
<comment type="caution">
    <text evidence="6">The sequence shown here is derived from an EMBL/GenBank/DDBJ whole genome shotgun (WGS) entry which is preliminary data.</text>
</comment>
<keyword evidence="1" id="KW-0678">Repressor</keyword>
<sequence length="237" mass="27744">MPKYKDISDEIRLRIRNGIYNSPTNQIPDEITLCKEFHCSRMTMKKALDLLVFDGIIYRKRGHGSFIMDVLPVDSRINISDRDLKGLTRLVNNNVKTEIIEFKLIFADYNISTKLNINENSPIYEIIRLRLINNEPVVIENTYLDATLITGLNKDILKKSIYDFIENDLDLKISSANKVIRADKSTDIDKRYLNLYDNDPILEVEQIAYLNNGRAFEYSISRHRYDKFQFTSFSVRM</sequence>
<dbReference type="InterPro" id="IPR028978">
    <property type="entry name" value="Chorismate_lyase_/UTRA_dom_sf"/>
</dbReference>
<dbReference type="EMBL" id="VSSQ01000599">
    <property type="protein sequence ID" value="MPL98270.1"/>
    <property type="molecule type" value="Genomic_DNA"/>
</dbReference>
<dbReference type="InterPro" id="IPR000524">
    <property type="entry name" value="Tscrpt_reg_HTH_GntR"/>
</dbReference>
<protein>
    <submittedName>
        <fullName evidence="6">HTH-type transcriptional regulator GmuR</fullName>
    </submittedName>
</protein>
<dbReference type="InterPro" id="IPR011663">
    <property type="entry name" value="UTRA"/>
</dbReference>
<dbReference type="InterPro" id="IPR036388">
    <property type="entry name" value="WH-like_DNA-bd_sf"/>
</dbReference>
<dbReference type="CDD" id="cd07377">
    <property type="entry name" value="WHTH_GntR"/>
    <property type="match status" value="1"/>
</dbReference>
<dbReference type="FunFam" id="3.40.1410.10:FF:000008">
    <property type="entry name" value="Transcriptional regulator, GntR family"/>
    <property type="match status" value="1"/>
</dbReference>
<dbReference type="Pfam" id="PF00392">
    <property type="entry name" value="GntR"/>
    <property type="match status" value="1"/>
</dbReference>
<dbReference type="SMART" id="SM00866">
    <property type="entry name" value="UTRA"/>
    <property type="match status" value="1"/>
</dbReference>
<dbReference type="SUPFAM" id="SSF46785">
    <property type="entry name" value="Winged helix' DNA-binding domain"/>
    <property type="match status" value="1"/>
</dbReference>
<gene>
    <name evidence="6" type="primary">gmuR_1</name>
    <name evidence="6" type="ORF">SDC9_44470</name>
</gene>
<dbReference type="SMART" id="SM00345">
    <property type="entry name" value="HTH_GNTR"/>
    <property type="match status" value="1"/>
</dbReference>
<keyword evidence="3" id="KW-0238">DNA-binding</keyword>
<dbReference type="SUPFAM" id="SSF64288">
    <property type="entry name" value="Chorismate lyase-like"/>
    <property type="match status" value="1"/>
</dbReference>
<evidence type="ECO:0000259" key="5">
    <source>
        <dbReference type="PROSITE" id="PS50949"/>
    </source>
</evidence>
<evidence type="ECO:0000313" key="6">
    <source>
        <dbReference type="EMBL" id="MPL98270.1"/>
    </source>
</evidence>
<dbReference type="AlphaFoldDB" id="A0A644W493"/>
<keyword evidence="2" id="KW-0805">Transcription regulation</keyword>
<name>A0A644W493_9ZZZZ</name>
<dbReference type="GO" id="GO:0003700">
    <property type="term" value="F:DNA-binding transcription factor activity"/>
    <property type="evidence" value="ECO:0007669"/>
    <property type="project" value="InterPro"/>
</dbReference>
<organism evidence="6">
    <name type="scientific">bioreactor metagenome</name>
    <dbReference type="NCBI Taxonomy" id="1076179"/>
    <lineage>
        <taxon>unclassified sequences</taxon>
        <taxon>metagenomes</taxon>
        <taxon>ecological metagenomes</taxon>
    </lineage>
</organism>
<dbReference type="Gene3D" id="3.40.1410.10">
    <property type="entry name" value="Chorismate lyase-like"/>
    <property type="match status" value="1"/>
</dbReference>